<evidence type="ECO:0000259" key="9">
    <source>
        <dbReference type="Pfam" id="PF11923"/>
    </source>
</evidence>
<dbReference type="InterPro" id="IPR051608">
    <property type="entry name" value="RQC_Subunit_NEMF"/>
</dbReference>
<evidence type="ECO:0000256" key="1">
    <source>
        <dbReference type="ARBA" id="ARBA00004496"/>
    </source>
</evidence>
<feature type="region of interest" description="Disordered" evidence="7">
    <location>
        <begin position="700"/>
        <end position="987"/>
    </location>
</feature>
<feature type="compositionally biased region" description="Basic residues" evidence="7">
    <location>
        <begin position="890"/>
        <end position="901"/>
    </location>
</feature>
<organism evidence="10 11">
    <name type="scientific">Viridothelium virens</name>
    <name type="common">Speckled blister lichen</name>
    <name type="synonym">Trypethelium virens</name>
    <dbReference type="NCBI Taxonomy" id="1048519"/>
    <lineage>
        <taxon>Eukaryota</taxon>
        <taxon>Fungi</taxon>
        <taxon>Dikarya</taxon>
        <taxon>Ascomycota</taxon>
        <taxon>Pezizomycotina</taxon>
        <taxon>Dothideomycetes</taxon>
        <taxon>Dothideomycetes incertae sedis</taxon>
        <taxon>Trypetheliales</taxon>
        <taxon>Trypetheliaceae</taxon>
        <taxon>Viridothelium</taxon>
    </lineage>
</organism>
<evidence type="ECO:0000256" key="2">
    <source>
        <dbReference type="ARBA" id="ARBA00008318"/>
    </source>
</evidence>
<dbReference type="EMBL" id="ML991842">
    <property type="protein sequence ID" value="KAF2230376.1"/>
    <property type="molecule type" value="Genomic_DNA"/>
</dbReference>
<accession>A0A6A6GX48</accession>
<feature type="region of interest" description="Disordered" evidence="7">
    <location>
        <begin position="174"/>
        <end position="193"/>
    </location>
</feature>
<feature type="region of interest" description="Disordered" evidence="7">
    <location>
        <begin position="449"/>
        <end position="474"/>
    </location>
</feature>
<reference evidence="10" key="1">
    <citation type="journal article" date="2020" name="Stud. Mycol.">
        <title>101 Dothideomycetes genomes: a test case for predicting lifestyles and emergence of pathogens.</title>
        <authorList>
            <person name="Haridas S."/>
            <person name="Albert R."/>
            <person name="Binder M."/>
            <person name="Bloem J."/>
            <person name="Labutti K."/>
            <person name="Salamov A."/>
            <person name="Andreopoulos B."/>
            <person name="Baker S."/>
            <person name="Barry K."/>
            <person name="Bills G."/>
            <person name="Bluhm B."/>
            <person name="Cannon C."/>
            <person name="Castanera R."/>
            <person name="Culley D."/>
            <person name="Daum C."/>
            <person name="Ezra D."/>
            <person name="Gonzalez J."/>
            <person name="Henrissat B."/>
            <person name="Kuo A."/>
            <person name="Liang C."/>
            <person name="Lipzen A."/>
            <person name="Lutzoni F."/>
            <person name="Magnuson J."/>
            <person name="Mondo S."/>
            <person name="Nolan M."/>
            <person name="Ohm R."/>
            <person name="Pangilinan J."/>
            <person name="Park H.-J."/>
            <person name="Ramirez L."/>
            <person name="Alfaro M."/>
            <person name="Sun H."/>
            <person name="Tritt A."/>
            <person name="Yoshinaga Y."/>
            <person name="Zwiers L.-H."/>
            <person name="Turgeon B."/>
            <person name="Goodwin S."/>
            <person name="Spatafora J."/>
            <person name="Crous P."/>
            <person name="Grigoriev I."/>
        </authorList>
    </citation>
    <scope>NUCLEOTIDE SEQUENCE</scope>
    <source>
        <strain evidence="10">Tuck. ex Michener</strain>
    </source>
</reference>
<dbReference type="Proteomes" id="UP000800092">
    <property type="component" value="Unassembled WGS sequence"/>
</dbReference>
<evidence type="ECO:0000259" key="8">
    <source>
        <dbReference type="Pfam" id="PF05670"/>
    </source>
</evidence>
<feature type="compositionally biased region" description="Basic and acidic residues" evidence="7">
    <location>
        <begin position="924"/>
        <end position="973"/>
    </location>
</feature>
<protein>
    <recommendedName>
        <fullName evidence="5">Ribosome quality control complex subunit 2</fullName>
    </recommendedName>
</protein>
<dbReference type="GO" id="GO:0005737">
    <property type="term" value="C:cytoplasm"/>
    <property type="evidence" value="ECO:0007669"/>
    <property type="project" value="UniProtKB-SubCell"/>
</dbReference>
<evidence type="ECO:0000256" key="7">
    <source>
        <dbReference type="SAM" id="MobiDB-lite"/>
    </source>
</evidence>
<feature type="region of interest" description="Disordered" evidence="7">
    <location>
        <begin position="1099"/>
        <end position="1124"/>
    </location>
</feature>
<evidence type="ECO:0000313" key="10">
    <source>
        <dbReference type="EMBL" id="KAF2230376.1"/>
    </source>
</evidence>
<proteinExistence type="inferred from homology"/>
<feature type="compositionally biased region" description="Acidic residues" evidence="7">
    <location>
        <begin position="803"/>
        <end position="812"/>
    </location>
</feature>
<comment type="similarity">
    <text evidence="2">Belongs to the NEMF family.</text>
</comment>
<evidence type="ECO:0000256" key="3">
    <source>
        <dbReference type="ARBA" id="ARBA00022490"/>
    </source>
</evidence>
<keyword evidence="3" id="KW-0963">Cytoplasm</keyword>
<name>A0A6A6GX48_VIRVR</name>
<dbReference type="PANTHER" id="PTHR15239:SF6">
    <property type="entry name" value="RIBOSOME QUALITY CONTROL COMPLEX SUBUNIT NEMF"/>
    <property type="match status" value="1"/>
</dbReference>
<feature type="compositionally biased region" description="Polar residues" evidence="7">
    <location>
        <begin position="869"/>
        <end position="885"/>
    </location>
</feature>
<dbReference type="GO" id="GO:0072344">
    <property type="term" value="P:rescue of stalled ribosome"/>
    <property type="evidence" value="ECO:0007669"/>
    <property type="project" value="TreeGrafter"/>
</dbReference>
<dbReference type="PANTHER" id="PTHR15239">
    <property type="entry name" value="NUCLEAR EXPORT MEDIATOR FACTOR NEMF"/>
    <property type="match status" value="1"/>
</dbReference>
<evidence type="ECO:0000256" key="4">
    <source>
        <dbReference type="ARBA" id="ARBA00023054"/>
    </source>
</evidence>
<feature type="compositionally biased region" description="Acidic residues" evidence="7">
    <location>
        <begin position="449"/>
        <end position="465"/>
    </location>
</feature>
<feature type="compositionally biased region" description="Basic residues" evidence="7">
    <location>
        <begin position="838"/>
        <end position="851"/>
    </location>
</feature>
<evidence type="ECO:0000256" key="5">
    <source>
        <dbReference type="ARBA" id="ARBA00070414"/>
    </source>
</evidence>
<dbReference type="FunFam" id="2.30.310.10:FF:000003">
    <property type="entry name" value="Zinc knuckle domain containing protein"/>
    <property type="match status" value="1"/>
</dbReference>
<feature type="compositionally biased region" description="Acidic residues" evidence="7">
    <location>
        <begin position="727"/>
        <end position="752"/>
    </location>
</feature>
<keyword evidence="11" id="KW-1185">Reference proteome</keyword>
<comment type="subcellular location">
    <subcellularLocation>
        <location evidence="1">Cytoplasm</location>
    </subcellularLocation>
</comment>
<dbReference type="AlphaFoldDB" id="A0A6A6GX48"/>
<dbReference type="GO" id="GO:1990116">
    <property type="term" value="P:ribosome-associated ubiquitin-dependent protein catabolic process"/>
    <property type="evidence" value="ECO:0007669"/>
    <property type="project" value="TreeGrafter"/>
</dbReference>
<dbReference type="InterPro" id="IPR021846">
    <property type="entry name" value="NFACT-C"/>
</dbReference>
<feature type="compositionally biased region" description="Gly residues" evidence="7">
    <location>
        <begin position="1107"/>
        <end position="1117"/>
    </location>
</feature>
<keyword evidence="4 6" id="KW-0175">Coiled coil</keyword>
<feature type="compositionally biased region" description="Basic and acidic residues" evidence="7">
    <location>
        <begin position="174"/>
        <end position="188"/>
    </location>
</feature>
<gene>
    <name evidence="10" type="ORF">EV356DRAFT_343768</name>
</gene>
<dbReference type="GO" id="GO:0000049">
    <property type="term" value="F:tRNA binding"/>
    <property type="evidence" value="ECO:0007669"/>
    <property type="project" value="TreeGrafter"/>
</dbReference>
<dbReference type="GO" id="GO:0043023">
    <property type="term" value="F:ribosomal large subunit binding"/>
    <property type="evidence" value="ECO:0007669"/>
    <property type="project" value="TreeGrafter"/>
</dbReference>
<dbReference type="InterPro" id="IPR008532">
    <property type="entry name" value="NFACT_RNA-bd"/>
</dbReference>
<dbReference type="Pfam" id="PF11923">
    <property type="entry name" value="NFACT-C"/>
    <property type="match status" value="1"/>
</dbReference>
<sequence>MKQRFSSLDVQVIAHELSNNLTSLRLSNAYDLSSRIFLLKFHKPDHREQLLIESGFRCHLTSFSRTTATEPSGFISKLRKFLKTRRVTSVSQIGTDRIIELRFSDGQYRLYLEFYAAGNIVLTDAELNVLALLRNVNEGAEHEQVRVGLRYNLTLRQNYAGVPELTQQRVKEGLQKSIDRQSSEEVSGKKAKKRKQNVLRQALAVSLPEFPPMLIDHALHVRKFDPESKPDDVLNSEERLEELLNVLKEAQNVIQEITSREKAKGYIIGKWRQKIYGKRDETGDNNNESERGDVIYDDFHPFKPQQFANDPATVFLEFEGFNNTVDEFFSSIEGQKLESRLQEREDTAKRKIDHARQAHEQRIQGLQQVQEMHVRKAQAIEANLDRVTEATAALNGLIAQGMDWIEIDRLIERERTRNNAVAQMIKLPLKLHENTAAFLLAEYEDDLDEGGDITDSDPSESDEEDANTKKPKTEDRRLAVDIDLALSAWSNARQYYDQKKTAAVKEEKTSQASAKALKSTEAKVAKDLKQGLRQEKEVLRPVRKQFWFEKFIYFISSDGYLVLAGKDAQQSEILYKRYLKKGDVYVHADLEGATSVIILNSASDPTAPISPSTLSQAGTLAVATSSAWDSKAVMSAWWVNADQVSKLASTGDVLVPGIFHIKGEKNYLPPAQLLLGFAVIFQISEESVVNHRRHWVQDGASVAESEKNLANEDGPGDEETLERVEGERDDATEDEDDFPDTEPKNEDDDNFPDTELKAGGDDEDFPDAELKTQSEDDDGEDDSRARPANPLQTNVPESREQDAVEDYIEDENSSQRDEDAQDADVTGDHVHGQDAPSAKRHLSAHQHRLLKKGQIPDHSTPDLSDAESETTSINHSQPNTKSSPASKPLVRGKRGKNKKLTSKYADQDEEDRELALRILGSKAGQDKAREEEAAKQQRQKEAEEAKQRRREQHERAQKEGREREEARIRRLEENALEGGAEDENDDDTARNLTLLNTLTLSPHPADSILAAIPVCAPWSALGRAKYRMKLQPGSVKKGKAVREILGGWMAQAAQRRNMDEKGEDMEKFWPKEVELLKAWKEAEVLGVVPVKNVRVMGNQAASKGNAKAGGKGGGRGGRGSKRAR</sequence>
<feature type="domain" description="NFACT RNA-binding" evidence="8">
    <location>
        <begin position="550"/>
        <end position="663"/>
    </location>
</feature>
<dbReference type="OrthoDB" id="207084at2759"/>
<dbReference type="GO" id="GO:1990112">
    <property type="term" value="C:RQC complex"/>
    <property type="evidence" value="ECO:0007669"/>
    <property type="project" value="TreeGrafter"/>
</dbReference>
<evidence type="ECO:0000313" key="11">
    <source>
        <dbReference type="Proteomes" id="UP000800092"/>
    </source>
</evidence>
<dbReference type="Pfam" id="PF05833">
    <property type="entry name" value="NFACT_N"/>
    <property type="match status" value="1"/>
</dbReference>
<evidence type="ECO:0000256" key="6">
    <source>
        <dbReference type="SAM" id="Coils"/>
    </source>
</evidence>
<dbReference type="Gene3D" id="2.30.310.10">
    <property type="entry name" value="ibrinogen binding protein from staphylococcus aureus domain"/>
    <property type="match status" value="1"/>
</dbReference>
<dbReference type="Pfam" id="PF05670">
    <property type="entry name" value="NFACT-R_1"/>
    <property type="match status" value="1"/>
</dbReference>
<feature type="domain" description="NFACT protein C-terminal" evidence="9">
    <location>
        <begin position="990"/>
        <end position="1096"/>
    </location>
</feature>
<feature type="coiled-coil region" evidence="6">
    <location>
        <begin position="233"/>
        <end position="260"/>
    </location>
</feature>